<gene>
    <name evidence="2" type="ORF">HGK34_07630</name>
</gene>
<reference evidence="2 3" key="1">
    <citation type="journal article" date="2021" name="Arch. Microbiol.">
        <title>Myceligenerans indicum sp. nov., an actinobacterium isolated from mangrove sediment of Sundarbans, India.</title>
        <authorList>
            <person name="Asha K."/>
            <person name="Bhadury P."/>
        </authorList>
    </citation>
    <scope>NUCLEOTIDE SEQUENCE [LARGE SCALE GENOMIC DNA]</scope>
    <source>
        <strain evidence="2 3">I2</strain>
    </source>
</reference>
<feature type="region of interest" description="Disordered" evidence="1">
    <location>
        <begin position="84"/>
        <end position="106"/>
    </location>
</feature>
<dbReference type="RefSeq" id="WP_201845974.1">
    <property type="nucleotide sequence ID" value="NZ_JABBYC010000008.1"/>
</dbReference>
<evidence type="ECO:0000313" key="2">
    <source>
        <dbReference type="EMBL" id="MBL0886143.1"/>
    </source>
</evidence>
<organism evidence="2 3">
    <name type="scientific">Myceligenerans indicum</name>
    <dbReference type="NCBI Taxonomy" id="2593663"/>
    <lineage>
        <taxon>Bacteria</taxon>
        <taxon>Bacillati</taxon>
        <taxon>Actinomycetota</taxon>
        <taxon>Actinomycetes</taxon>
        <taxon>Micrococcales</taxon>
        <taxon>Promicromonosporaceae</taxon>
        <taxon>Myceligenerans</taxon>
    </lineage>
</organism>
<accession>A0ABS1LJX7</accession>
<sequence>MAGTNDTEGPDETEVSAQERERLQIDRIAARLEALVGQRDPGVKSAMAGDQSGELADRYRAKEQRWNTAADEVRDIIRLMHQSLGENDAVEKGTQGGSEQAGDGIG</sequence>
<name>A0ABS1LJX7_9MICO</name>
<dbReference type="Gene3D" id="1.10.287.1060">
    <property type="entry name" value="ESAT-6-like"/>
    <property type="match status" value="1"/>
</dbReference>
<proteinExistence type="predicted"/>
<comment type="caution">
    <text evidence="2">The sequence shown here is derived from an EMBL/GenBank/DDBJ whole genome shotgun (WGS) entry which is preliminary data.</text>
</comment>
<dbReference type="EMBL" id="JABBYC010000008">
    <property type="protein sequence ID" value="MBL0886143.1"/>
    <property type="molecule type" value="Genomic_DNA"/>
</dbReference>
<keyword evidence="3" id="KW-1185">Reference proteome</keyword>
<protein>
    <submittedName>
        <fullName evidence="2">Uncharacterized protein</fullName>
    </submittedName>
</protein>
<evidence type="ECO:0000256" key="1">
    <source>
        <dbReference type="SAM" id="MobiDB-lite"/>
    </source>
</evidence>
<feature type="region of interest" description="Disordered" evidence="1">
    <location>
        <begin position="1"/>
        <end position="21"/>
    </location>
</feature>
<dbReference type="Proteomes" id="UP000675409">
    <property type="component" value="Unassembled WGS sequence"/>
</dbReference>
<evidence type="ECO:0000313" key="3">
    <source>
        <dbReference type="Proteomes" id="UP000675409"/>
    </source>
</evidence>